<dbReference type="EMBL" id="KR709240">
    <property type="protein sequence ID" value="AKT26066.1"/>
    <property type="molecule type" value="Genomic_DNA"/>
</dbReference>
<sequence length="159" mass="18307">MYRRYGQVVRQWIANPLSPVRIWVPPDIIEINIKVENNDSQFIDPILADNFHVDFEKIYIPNRVENSGNSNSQTTFRLVTDETTNSYTDSELDRIIKKVSIVDPGLASQLTEDDLDFIDSNITSKLPDNTDKTGIEEELFGDFDEFDQEGDDLLDFDIK</sequence>
<proteinExistence type="predicted"/>
<organism evidence="1">
    <name type="scientific">Pseudo-nitzschia multiseries</name>
    <name type="common">Marine planktonic diatom</name>
    <name type="synonym">Nitzschia pungens f. multiseries</name>
    <dbReference type="NCBI Taxonomy" id="37319"/>
    <lineage>
        <taxon>Eukaryota</taxon>
        <taxon>Sar</taxon>
        <taxon>Stramenopiles</taxon>
        <taxon>Ochrophyta</taxon>
        <taxon>Bacillariophyta</taxon>
        <taxon>Bacillariophyceae</taxon>
        <taxon>Bacillariophycidae</taxon>
        <taxon>Bacillariales</taxon>
        <taxon>Bacillariaceae</taxon>
        <taxon>Pseudo-nitzschia</taxon>
    </lineage>
</organism>
<gene>
    <name evidence="1" type="primary">orf157</name>
</gene>
<protein>
    <submittedName>
        <fullName evidence="1">Uncharacterized protein</fullName>
    </submittedName>
</protein>
<dbReference type="AlphaFoldDB" id="A0A0K1DBX8"/>
<geneLocation type="chloroplast" evidence="1"/>
<name>A0A0K1DBX8_PSEMU</name>
<dbReference type="RefSeq" id="YP_009162665.1">
    <property type="nucleotide sequence ID" value="NC_027721.1"/>
</dbReference>
<keyword evidence="1" id="KW-0934">Plastid</keyword>
<reference evidence="1" key="1">
    <citation type="submission" date="2015-05" db="EMBL/GenBank/DDBJ databases">
        <title>Pseudonitzschia multiseries chloroplast genome.</title>
        <authorList>
            <person name="Bi G."/>
            <person name="Cao M."/>
            <person name="Yuan X."/>
        </authorList>
    </citation>
    <scope>NUCLEOTIDE SEQUENCE</scope>
</reference>
<keyword evidence="1" id="KW-0150">Chloroplast</keyword>
<dbReference type="GeneID" id="25396103"/>
<accession>A0A0K1DBX8</accession>
<evidence type="ECO:0000313" key="1">
    <source>
        <dbReference type="EMBL" id="AKT26066.1"/>
    </source>
</evidence>